<dbReference type="AlphaFoldDB" id="A0AAW5R577"/>
<proteinExistence type="predicted"/>
<keyword evidence="1" id="KW-0732">Signal</keyword>
<evidence type="ECO:0000313" key="2">
    <source>
        <dbReference type="EMBL" id="MCT8974934.1"/>
    </source>
</evidence>
<evidence type="ECO:0000256" key="1">
    <source>
        <dbReference type="SAM" id="SignalP"/>
    </source>
</evidence>
<evidence type="ECO:0000313" key="3">
    <source>
        <dbReference type="Proteomes" id="UP001320898"/>
    </source>
</evidence>
<dbReference type="EMBL" id="JALIDZ010000020">
    <property type="protein sequence ID" value="MCT8974934.1"/>
    <property type="molecule type" value="Genomic_DNA"/>
</dbReference>
<gene>
    <name evidence="2" type="ORF">MUB46_24020</name>
</gene>
<dbReference type="Proteomes" id="UP001320898">
    <property type="component" value="Unassembled WGS sequence"/>
</dbReference>
<sequence length="122" mass="13172">MSTTITRRAAVTGAIAFCLAAATGRTLAVAGDTPPLPIDNPKIREFFAKLADYIRECPDGFVTLVVFADNPKESRVLYAESEMAPDLIKDVPAGEKYLLFESTDADRIDVELLGLSGPRVLV</sequence>
<keyword evidence="3" id="KW-1185">Reference proteome</keyword>
<feature type="signal peptide" evidence="1">
    <location>
        <begin position="1"/>
        <end position="30"/>
    </location>
</feature>
<reference evidence="2 3" key="1">
    <citation type="submission" date="2022-04" db="EMBL/GenBank/DDBJ databases">
        <authorList>
            <person name="Ye Y.-Q."/>
            <person name="Du Z.-J."/>
        </authorList>
    </citation>
    <scope>NUCLEOTIDE SEQUENCE [LARGE SCALE GENOMIC DNA]</scope>
    <source>
        <strain evidence="2 3">A6E488</strain>
    </source>
</reference>
<organism evidence="2 3">
    <name type="scientific">Microbaculum marinisediminis</name>
    <dbReference type="NCBI Taxonomy" id="2931392"/>
    <lineage>
        <taxon>Bacteria</taxon>
        <taxon>Pseudomonadati</taxon>
        <taxon>Pseudomonadota</taxon>
        <taxon>Alphaproteobacteria</taxon>
        <taxon>Hyphomicrobiales</taxon>
        <taxon>Tepidamorphaceae</taxon>
        <taxon>Microbaculum</taxon>
    </lineage>
</organism>
<protein>
    <submittedName>
        <fullName evidence="2">Uncharacterized protein</fullName>
    </submittedName>
</protein>
<name>A0AAW5R577_9HYPH</name>
<accession>A0AAW5R577</accession>
<comment type="caution">
    <text evidence="2">The sequence shown here is derived from an EMBL/GenBank/DDBJ whole genome shotgun (WGS) entry which is preliminary data.</text>
</comment>
<dbReference type="RefSeq" id="WP_261618521.1">
    <property type="nucleotide sequence ID" value="NZ_JALIDZ010000020.1"/>
</dbReference>
<feature type="chain" id="PRO_5043666663" evidence="1">
    <location>
        <begin position="31"/>
        <end position="122"/>
    </location>
</feature>